<sequence>MCREAGELSGIPLYRQPGEPIVAWVKFGPNVTIDEALTQDWVAKQLDAKPETIVRVPRVHACFTTTTTSWSIGYIVMEYVDAPDCTLEDFRLVAQAVQTLISVRGPSSAPGHVGGGLVVHNFFVYDETSPFIYKTVDELESHVNGILRSMPDTRRVNLVADASDGLFLCPCDIHPGNFKKLLDGTIVAIDFHMTCFLPPSFFAVAMRKEDDLFAQMVAKCVKYPRSSDVGAILSASYYLVSFQRNDIGEPDSFSFYLG</sequence>
<accession>A0A067M5P1</accession>
<dbReference type="Proteomes" id="UP000027195">
    <property type="component" value="Unassembled WGS sequence"/>
</dbReference>
<dbReference type="InterPro" id="IPR011009">
    <property type="entry name" value="Kinase-like_dom_sf"/>
</dbReference>
<organism evidence="1 2">
    <name type="scientific">Botryobasidium botryosum (strain FD-172 SS1)</name>
    <dbReference type="NCBI Taxonomy" id="930990"/>
    <lineage>
        <taxon>Eukaryota</taxon>
        <taxon>Fungi</taxon>
        <taxon>Dikarya</taxon>
        <taxon>Basidiomycota</taxon>
        <taxon>Agaricomycotina</taxon>
        <taxon>Agaricomycetes</taxon>
        <taxon>Cantharellales</taxon>
        <taxon>Botryobasidiaceae</taxon>
        <taxon>Botryobasidium</taxon>
    </lineage>
</organism>
<dbReference type="InParanoid" id="A0A067M5P1"/>
<dbReference type="SUPFAM" id="SSF56112">
    <property type="entry name" value="Protein kinase-like (PK-like)"/>
    <property type="match status" value="1"/>
</dbReference>
<protein>
    <recommendedName>
        <fullName evidence="3">Aminoglycoside phosphotransferase domain-containing protein</fullName>
    </recommendedName>
</protein>
<evidence type="ECO:0000313" key="2">
    <source>
        <dbReference type="Proteomes" id="UP000027195"/>
    </source>
</evidence>
<reference evidence="2" key="1">
    <citation type="journal article" date="2014" name="Proc. Natl. Acad. Sci. U.S.A.">
        <title>Extensive sampling of basidiomycete genomes demonstrates inadequacy of the white-rot/brown-rot paradigm for wood decay fungi.</title>
        <authorList>
            <person name="Riley R."/>
            <person name="Salamov A.A."/>
            <person name="Brown D.W."/>
            <person name="Nagy L.G."/>
            <person name="Floudas D."/>
            <person name="Held B.W."/>
            <person name="Levasseur A."/>
            <person name="Lombard V."/>
            <person name="Morin E."/>
            <person name="Otillar R."/>
            <person name="Lindquist E.A."/>
            <person name="Sun H."/>
            <person name="LaButti K.M."/>
            <person name="Schmutz J."/>
            <person name="Jabbour D."/>
            <person name="Luo H."/>
            <person name="Baker S.E."/>
            <person name="Pisabarro A.G."/>
            <person name="Walton J.D."/>
            <person name="Blanchette R.A."/>
            <person name="Henrissat B."/>
            <person name="Martin F."/>
            <person name="Cullen D."/>
            <person name="Hibbett D.S."/>
            <person name="Grigoriev I.V."/>
        </authorList>
    </citation>
    <scope>NUCLEOTIDE SEQUENCE [LARGE SCALE GENOMIC DNA]</scope>
    <source>
        <strain evidence="2">FD-172 SS1</strain>
    </source>
</reference>
<dbReference type="OrthoDB" id="3250044at2759"/>
<name>A0A067M5P1_BOTB1</name>
<dbReference type="HOGENOM" id="CLU_057554_1_0_1"/>
<evidence type="ECO:0008006" key="3">
    <source>
        <dbReference type="Google" id="ProtNLM"/>
    </source>
</evidence>
<gene>
    <name evidence="1" type="ORF">BOTBODRAFT_114818</name>
</gene>
<keyword evidence="2" id="KW-1185">Reference proteome</keyword>
<dbReference type="AlphaFoldDB" id="A0A067M5P1"/>
<proteinExistence type="predicted"/>
<evidence type="ECO:0000313" key="1">
    <source>
        <dbReference type="EMBL" id="KDQ11103.1"/>
    </source>
</evidence>
<dbReference type="EMBL" id="KL198061">
    <property type="protein sequence ID" value="KDQ11103.1"/>
    <property type="molecule type" value="Genomic_DNA"/>
</dbReference>